<organism evidence="1">
    <name type="scientific">viral metagenome</name>
    <dbReference type="NCBI Taxonomy" id="1070528"/>
    <lineage>
        <taxon>unclassified sequences</taxon>
        <taxon>metagenomes</taxon>
        <taxon>organismal metagenomes</taxon>
    </lineage>
</organism>
<dbReference type="AlphaFoldDB" id="A0A6C0BMN0"/>
<dbReference type="EMBL" id="MN739201">
    <property type="protein sequence ID" value="QHS93272.1"/>
    <property type="molecule type" value="Genomic_DNA"/>
</dbReference>
<reference evidence="1" key="1">
    <citation type="journal article" date="2020" name="Nature">
        <title>Giant virus diversity and host interactions through global metagenomics.</title>
        <authorList>
            <person name="Schulz F."/>
            <person name="Roux S."/>
            <person name="Paez-Espino D."/>
            <person name="Jungbluth S."/>
            <person name="Walsh D.A."/>
            <person name="Denef V.J."/>
            <person name="McMahon K.D."/>
            <person name="Konstantinidis K.T."/>
            <person name="Eloe-Fadrosh E.A."/>
            <person name="Kyrpides N.C."/>
            <person name="Woyke T."/>
        </authorList>
    </citation>
    <scope>NUCLEOTIDE SEQUENCE</scope>
    <source>
        <strain evidence="1">GVMAG-M-3300017989-17</strain>
    </source>
</reference>
<evidence type="ECO:0000313" key="1">
    <source>
        <dbReference type="EMBL" id="QHS93272.1"/>
    </source>
</evidence>
<name>A0A6C0BMN0_9ZZZZ</name>
<protein>
    <submittedName>
        <fullName evidence="1">Uncharacterized protein</fullName>
    </submittedName>
</protein>
<accession>A0A6C0BMN0</accession>
<proteinExistence type="predicted"/>
<sequence>MSYKKGHHHHHDGKAVKCDLTVCGDLAVVHDTFLEGSLCVHKSAHFKCNVDVDGKTHLNDLCAESTTTDSLCVTGETILKGPTETSDVDVLGKLNAEELCVSGESNLSDVIAENVCVNQETLLKGPLCVEGKTKTKDLHVDGVATVEELCVNQETYLKGPTVTADVEVQGELSAIKVITDELCVTGDSFLKNLDVECSLSAKDACVTGQTLLKGPTTTGDIDVQGGVEAETLCVTGTTQLKDSASTKDISVDGELDATKVTAGDLEVTGDSTLRDVDAANVALTNTLTTKDACVTGSTLLKNTLTVEGATAVNTLSANGTTDLTDLSVSGAATLTTLVVSDLAKLNGDLQVHGESVLAGPVISRGPMLVENTLDVTGKVTLNEGVQVGGALDVDQDGRFKADVCVEGKVETDCVVEKTKDAGVKVEDVLLKDNSVSADEVHAKRGEFSDRLVVPDTFRVDGAEDTITAQADVCIVAGHQLVTNQVSEKTSGQGVSIEQVNHRAGKVTAEKVTVTDQLVAENVNVNQLAQLETLDVRGNATLNSVSGQTTVKGALRAESQVNTLAHYAVNGTKVVGVQQGAIADLSLAPVGVAAALAEAAKVGDVNARLDSIESKLNTVLAALRAHGLIA</sequence>